<organism evidence="3 4">
    <name type="scientific">Candidatus Glassbacteria bacterium RIFCSPLOWO2_12_FULL_58_11</name>
    <dbReference type="NCBI Taxonomy" id="1817867"/>
    <lineage>
        <taxon>Bacteria</taxon>
        <taxon>Candidatus Glassiibacteriota</taxon>
    </lineage>
</organism>
<dbReference type="PANTHER" id="PTHR43818">
    <property type="entry name" value="BCDNA.GH03377"/>
    <property type="match status" value="1"/>
</dbReference>
<dbReference type="AlphaFoldDB" id="A0A1F5YWN9"/>
<evidence type="ECO:0008006" key="5">
    <source>
        <dbReference type="Google" id="ProtNLM"/>
    </source>
</evidence>
<dbReference type="GO" id="GO:0000166">
    <property type="term" value="F:nucleotide binding"/>
    <property type="evidence" value="ECO:0007669"/>
    <property type="project" value="InterPro"/>
</dbReference>
<dbReference type="InterPro" id="IPR055170">
    <property type="entry name" value="GFO_IDH_MocA-like_dom"/>
</dbReference>
<sequence>MSTYGKTGEKQSRRTFLKAGAATAAGALAGFAVLSKARGAGTDPLRVGLIGCGGRGTGAADNILSGAPNVRLVALADLYRDRLDQCLNNLKDPRRKDGALPGVEVTKERCFVGFEAYKRLLESGVDLVLLATPPAFRPIHFAACIEAGKHVFAEKPVAVDPAGVRKFIETGELARQKGLAVMAGTQRRHDPAFIEAVKRVKDGQIGQIHAVRCYYNTGFLWKFERQPGWSDMEWQTRNWYYFTWLSGDHIVEQHIHDLDNVNWVLDALPERCLAVGGRTVRTEALYGNIYDHFACDYEYPGGLHVISMCRQWGNTDVKVAVEVVGTKGTAVMEQDGRLFITGENPWRYREPRIDSRKQEQTDLAAAIRGGSLPNDARSIAESTLTAILGREAAYSGSTVEWEKLKTSQQSLLPEKFEFGPLPVRPVARPGEYKLI</sequence>
<dbReference type="EMBL" id="MFIX01000111">
    <property type="protein sequence ID" value="OGG04610.1"/>
    <property type="molecule type" value="Genomic_DNA"/>
</dbReference>
<dbReference type="Gene3D" id="3.40.50.720">
    <property type="entry name" value="NAD(P)-binding Rossmann-like Domain"/>
    <property type="match status" value="1"/>
</dbReference>
<dbReference type="PROSITE" id="PS51318">
    <property type="entry name" value="TAT"/>
    <property type="match status" value="1"/>
</dbReference>
<dbReference type="SUPFAM" id="SSF55347">
    <property type="entry name" value="Glyceraldehyde-3-phosphate dehydrogenase-like, C-terminal domain"/>
    <property type="match status" value="1"/>
</dbReference>
<dbReference type="Pfam" id="PF10518">
    <property type="entry name" value="TAT_signal"/>
    <property type="match status" value="1"/>
</dbReference>
<dbReference type="STRING" id="1817867.A3F83_08285"/>
<name>A0A1F5YWN9_9BACT</name>
<protein>
    <recommendedName>
        <fullName evidence="5">Oxidoreductase</fullName>
    </recommendedName>
</protein>
<dbReference type="SUPFAM" id="SSF51735">
    <property type="entry name" value="NAD(P)-binding Rossmann-fold domains"/>
    <property type="match status" value="1"/>
</dbReference>
<dbReference type="InterPro" id="IPR050463">
    <property type="entry name" value="Gfo/Idh/MocA_oxidrdct_glycsds"/>
</dbReference>
<evidence type="ECO:0000313" key="3">
    <source>
        <dbReference type="EMBL" id="OGG04610.1"/>
    </source>
</evidence>
<feature type="domain" description="GFO/IDH/MocA-like oxidoreductase" evidence="2">
    <location>
        <begin position="195"/>
        <end position="330"/>
    </location>
</feature>
<evidence type="ECO:0000259" key="1">
    <source>
        <dbReference type="Pfam" id="PF01408"/>
    </source>
</evidence>
<dbReference type="InterPro" id="IPR036291">
    <property type="entry name" value="NAD(P)-bd_dom_sf"/>
</dbReference>
<reference evidence="3 4" key="1">
    <citation type="journal article" date="2016" name="Nat. Commun.">
        <title>Thousands of microbial genomes shed light on interconnected biogeochemical processes in an aquifer system.</title>
        <authorList>
            <person name="Anantharaman K."/>
            <person name="Brown C.T."/>
            <person name="Hug L.A."/>
            <person name="Sharon I."/>
            <person name="Castelle C.J."/>
            <person name="Probst A.J."/>
            <person name="Thomas B.C."/>
            <person name="Singh A."/>
            <person name="Wilkins M.J."/>
            <person name="Karaoz U."/>
            <person name="Brodie E.L."/>
            <person name="Williams K.H."/>
            <person name="Hubbard S.S."/>
            <person name="Banfield J.F."/>
        </authorList>
    </citation>
    <scope>NUCLEOTIDE SEQUENCE [LARGE SCALE GENOMIC DNA]</scope>
</reference>
<dbReference type="InterPro" id="IPR019546">
    <property type="entry name" value="TAT_signal_bac_arc"/>
</dbReference>
<evidence type="ECO:0000259" key="2">
    <source>
        <dbReference type="Pfam" id="PF22725"/>
    </source>
</evidence>
<dbReference type="InterPro" id="IPR000683">
    <property type="entry name" value="Gfo/Idh/MocA-like_OxRdtase_N"/>
</dbReference>
<comment type="caution">
    <text evidence="3">The sequence shown here is derived from an EMBL/GenBank/DDBJ whole genome shotgun (WGS) entry which is preliminary data.</text>
</comment>
<feature type="domain" description="Gfo/Idh/MocA-like oxidoreductase N-terminal" evidence="1">
    <location>
        <begin position="45"/>
        <end position="184"/>
    </location>
</feature>
<evidence type="ECO:0000313" key="4">
    <source>
        <dbReference type="Proteomes" id="UP000179129"/>
    </source>
</evidence>
<proteinExistence type="predicted"/>
<dbReference type="InterPro" id="IPR006311">
    <property type="entry name" value="TAT_signal"/>
</dbReference>
<dbReference type="Pfam" id="PF01408">
    <property type="entry name" value="GFO_IDH_MocA"/>
    <property type="match status" value="1"/>
</dbReference>
<dbReference type="Gene3D" id="3.30.360.10">
    <property type="entry name" value="Dihydrodipicolinate Reductase, domain 2"/>
    <property type="match status" value="1"/>
</dbReference>
<dbReference type="Proteomes" id="UP000179129">
    <property type="component" value="Unassembled WGS sequence"/>
</dbReference>
<dbReference type="Pfam" id="PF22725">
    <property type="entry name" value="GFO_IDH_MocA_C3"/>
    <property type="match status" value="1"/>
</dbReference>
<gene>
    <name evidence="3" type="ORF">A3F83_08285</name>
</gene>
<dbReference type="PANTHER" id="PTHR43818:SF5">
    <property type="entry name" value="OXIDOREDUCTASE FAMILY PROTEIN"/>
    <property type="match status" value="1"/>
</dbReference>
<accession>A0A1F5YWN9</accession>